<evidence type="ECO:0000256" key="4">
    <source>
        <dbReference type="ARBA" id="ARBA00012438"/>
    </source>
</evidence>
<dbReference type="EC" id="2.7.13.3" evidence="4"/>
<evidence type="ECO:0000256" key="17">
    <source>
        <dbReference type="SAM" id="Phobius"/>
    </source>
</evidence>
<comment type="caution">
    <text evidence="19">The sequence shown here is derived from an EMBL/GenBank/DDBJ whole genome shotgun (WGS) entry which is preliminary data.</text>
</comment>
<keyword evidence="13" id="KW-0411">Iron-sulfur</keyword>
<comment type="subcellular location">
    <subcellularLocation>
        <location evidence="3">Cytoplasm</location>
    </subcellularLocation>
</comment>
<dbReference type="GO" id="GO:0005737">
    <property type="term" value="C:cytoplasm"/>
    <property type="evidence" value="ECO:0007669"/>
    <property type="project" value="UniProtKB-SubCell"/>
</dbReference>
<dbReference type="InterPro" id="IPR017205">
    <property type="entry name" value="Sig_transdc_His_kinase_ChrS"/>
</dbReference>
<name>A0A7W8F2H3_STREU</name>
<dbReference type="GO" id="GO:0046872">
    <property type="term" value="F:metal ion binding"/>
    <property type="evidence" value="ECO:0007669"/>
    <property type="project" value="UniProtKB-KW"/>
</dbReference>
<dbReference type="InterPro" id="IPR005467">
    <property type="entry name" value="His_kinase_dom"/>
</dbReference>
<dbReference type="Pfam" id="PF02518">
    <property type="entry name" value="HATPase_c"/>
    <property type="match status" value="1"/>
</dbReference>
<dbReference type="Pfam" id="PF07730">
    <property type="entry name" value="HisKA_3"/>
    <property type="match status" value="1"/>
</dbReference>
<reference evidence="19 20" key="1">
    <citation type="submission" date="2020-08" db="EMBL/GenBank/DDBJ databases">
        <title>Genomic Encyclopedia of Type Strains, Phase III (KMG-III): the genomes of soil and plant-associated and newly described type strains.</title>
        <authorList>
            <person name="Whitman W."/>
        </authorList>
    </citation>
    <scope>NUCLEOTIDE SEQUENCE [LARGE SCALE GENOMIC DNA]</scope>
    <source>
        <strain evidence="19 20">CECT 3259</strain>
    </source>
</reference>
<feature type="transmembrane region" description="Helical" evidence="17">
    <location>
        <begin position="138"/>
        <end position="156"/>
    </location>
</feature>
<feature type="transmembrane region" description="Helical" evidence="17">
    <location>
        <begin position="92"/>
        <end position="110"/>
    </location>
</feature>
<dbReference type="InterPro" id="IPR036890">
    <property type="entry name" value="HATPase_C_sf"/>
</dbReference>
<feature type="domain" description="Histidine kinase" evidence="18">
    <location>
        <begin position="226"/>
        <end position="418"/>
    </location>
</feature>
<dbReference type="InterPro" id="IPR004358">
    <property type="entry name" value="Sig_transdc_His_kin-like_C"/>
</dbReference>
<keyword evidence="12" id="KW-0902">Two-component regulatory system</keyword>
<dbReference type="PROSITE" id="PS50109">
    <property type="entry name" value="HIS_KIN"/>
    <property type="match status" value="1"/>
</dbReference>
<evidence type="ECO:0000256" key="9">
    <source>
        <dbReference type="ARBA" id="ARBA00022723"/>
    </source>
</evidence>
<dbReference type="EMBL" id="JACHJF010000006">
    <property type="protein sequence ID" value="MBB5119014.1"/>
    <property type="molecule type" value="Genomic_DNA"/>
</dbReference>
<dbReference type="InterPro" id="IPR011712">
    <property type="entry name" value="Sig_transdc_His_kin_sub3_dim/P"/>
</dbReference>
<dbReference type="SUPFAM" id="SSF55874">
    <property type="entry name" value="ATPase domain of HSP90 chaperone/DNA topoisomerase II/histidine kinase"/>
    <property type="match status" value="1"/>
</dbReference>
<comment type="cofactor">
    <cofactor evidence="2">
        <name>[4Fe-4S] cluster</name>
        <dbReference type="ChEBI" id="CHEBI:49883"/>
    </cofactor>
</comment>
<dbReference type="Proteomes" id="UP000528608">
    <property type="component" value="Unassembled WGS sequence"/>
</dbReference>
<evidence type="ECO:0000256" key="1">
    <source>
        <dbReference type="ARBA" id="ARBA00000085"/>
    </source>
</evidence>
<comment type="catalytic activity">
    <reaction evidence="1">
        <text>ATP + protein L-histidine = ADP + protein N-phospho-L-histidine.</text>
        <dbReference type="EC" id="2.7.13.3"/>
    </reaction>
</comment>
<dbReference type="OrthoDB" id="227596at2"/>
<evidence type="ECO:0000256" key="10">
    <source>
        <dbReference type="ARBA" id="ARBA00022777"/>
    </source>
</evidence>
<dbReference type="PIRSF" id="PIRSF037434">
    <property type="entry name" value="STHK_ChrS"/>
    <property type="match status" value="1"/>
</dbReference>
<dbReference type="RefSeq" id="WP_146045538.1">
    <property type="nucleotide sequence ID" value="NZ_JACHJF010000006.1"/>
</dbReference>
<evidence type="ECO:0000256" key="6">
    <source>
        <dbReference type="ARBA" id="ARBA00022485"/>
    </source>
</evidence>
<keyword evidence="7" id="KW-0963">Cytoplasm</keyword>
<dbReference type="CDD" id="cd16917">
    <property type="entry name" value="HATPase_UhpB-NarQ-NarX-like"/>
    <property type="match status" value="1"/>
</dbReference>
<evidence type="ECO:0000256" key="13">
    <source>
        <dbReference type="ARBA" id="ARBA00023014"/>
    </source>
</evidence>
<keyword evidence="10 19" id="KW-0418">Kinase</keyword>
<dbReference type="PANTHER" id="PTHR24421">
    <property type="entry name" value="NITRATE/NITRITE SENSOR PROTEIN NARX-RELATED"/>
    <property type="match status" value="1"/>
</dbReference>
<gene>
    <name evidence="19" type="ORF">FHS36_002447</name>
</gene>
<evidence type="ECO:0000256" key="12">
    <source>
        <dbReference type="ARBA" id="ARBA00023012"/>
    </source>
</evidence>
<accession>A0A7W8F2H3</accession>
<keyword evidence="17" id="KW-0812">Transmembrane</keyword>
<dbReference type="Gene3D" id="1.20.5.1930">
    <property type="match status" value="1"/>
</dbReference>
<keyword evidence="8" id="KW-0808">Transferase</keyword>
<feature type="region of interest" description="Disordered" evidence="16">
    <location>
        <begin position="1"/>
        <end position="21"/>
    </location>
</feature>
<dbReference type="Gene3D" id="3.30.565.10">
    <property type="entry name" value="Histidine kinase-like ATPase, C-terminal domain"/>
    <property type="match status" value="1"/>
</dbReference>
<keyword evidence="17" id="KW-1133">Transmembrane helix</keyword>
<feature type="transmembrane region" description="Helical" evidence="17">
    <location>
        <begin position="162"/>
        <end position="183"/>
    </location>
</feature>
<dbReference type="InterPro" id="IPR050482">
    <property type="entry name" value="Sensor_HK_TwoCompSys"/>
</dbReference>
<evidence type="ECO:0000259" key="18">
    <source>
        <dbReference type="PROSITE" id="PS50109"/>
    </source>
</evidence>
<keyword evidence="17" id="KW-0472">Membrane</keyword>
<evidence type="ECO:0000256" key="2">
    <source>
        <dbReference type="ARBA" id="ARBA00001966"/>
    </source>
</evidence>
<protein>
    <recommendedName>
        <fullName evidence="5">Oxygen sensor histidine kinase NreB</fullName>
        <ecNumber evidence="4">2.7.13.3</ecNumber>
    </recommendedName>
    <alternativeName>
        <fullName evidence="15">Nitrogen regulation protein B</fullName>
    </alternativeName>
</protein>
<comment type="function">
    <text evidence="14">Member of the two-component regulatory system NreB/NreC involved in the control of dissimilatory nitrate/nitrite reduction in response to oxygen. NreB functions as a direct oxygen sensor histidine kinase which is autophosphorylated, in the absence of oxygen, probably at the conserved histidine residue, and transfers its phosphate group probably to a conserved aspartate residue of NreC. NreB/NreC activates the expression of the nitrate (narGHJI) and nitrite (nir) reductase operons, as well as the putative nitrate transporter gene narT.</text>
</comment>
<evidence type="ECO:0000256" key="15">
    <source>
        <dbReference type="ARBA" id="ARBA00030800"/>
    </source>
</evidence>
<evidence type="ECO:0000313" key="19">
    <source>
        <dbReference type="EMBL" id="MBB5119014.1"/>
    </source>
</evidence>
<dbReference type="SMART" id="SM00387">
    <property type="entry name" value="HATPase_c"/>
    <property type="match status" value="1"/>
</dbReference>
<dbReference type="GO" id="GO:0046983">
    <property type="term" value="F:protein dimerization activity"/>
    <property type="evidence" value="ECO:0007669"/>
    <property type="project" value="InterPro"/>
</dbReference>
<sequence length="435" mass="47031">MLDDIPLEGPARRMTAPSAAPQPGVRVTHAWQRHARLWDFHCGTALVAAELFVAFSHGPGLWVWLMNGWLLLSVPLYVAVGRPALQGDPENSRRAVAFCAGMAVLYTPAAILAQEASVAMVALAPLAYMLLDRLRAMAALLVYNLVPLVGWTLLMWDAPGHLLRTTLIAVVVTGSSLGIGGWVESIVVQSSERAELIRRLDESRDELARLSVAHGAILERERLAREIHDTLAQGFTSLVMLCQVLEGELEKNPEQARRYLDLMQRTARENLAESRSLVASLSPAQLDDSSLDEAVRRLGDRLAEELGIEVAVQVSGTPCELPPAVEVVALRASQEALSNIRKHAHATRVELSLTYTPQGLELTVRDDGRGFVPTARRAGKGYGLPGMRARVSEVGGTTELTSAPGEGTRLTVRLTAAACPPDAHAPTAPHQEAPR</sequence>
<proteinExistence type="predicted"/>
<dbReference type="GO" id="GO:0000155">
    <property type="term" value="F:phosphorelay sensor kinase activity"/>
    <property type="evidence" value="ECO:0007669"/>
    <property type="project" value="InterPro"/>
</dbReference>
<keyword evidence="6" id="KW-0004">4Fe-4S</keyword>
<evidence type="ECO:0000256" key="5">
    <source>
        <dbReference type="ARBA" id="ARBA00017322"/>
    </source>
</evidence>
<keyword evidence="11" id="KW-0408">Iron</keyword>
<dbReference type="AlphaFoldDB" id="A0A7W8F2H3"/>
<evidence type="ECO:0000313" key="20">
    <source>
        <dbReference type="Proteomes" id="UP000528608"/>
    </source>
</evidence>
<evidence type="ECO:0000256" key="8">
    <source>
        <dbReference type="ARBA" id="ARBA00022679"/>
    </source>
</evidence>
<dbReference type="InterPro" id="IPR003594">
    <property type="entry name" value="HATPase_dom"/>
</dbReference>
<dbReference type="GO" id="GO:0016020">
    <property type="term" value="C:membrane"/>
    <property type="evidence" value="ECO:0007669"/>
    <property type="project" value="InterPro"/>
</dbReference>
<evidence type="ECO:0000256" key="16">
    <source>
        <dbReference type="SAM" id="MobiDB-lite"/>
    </source>
</evidence>
<evidence type="ECO:0000256" key="7">
    <source>
        <dbReference type="ARBA" id="ARBA00022490"/>
    </source>
</evidence>
<keyword evidence="9" id="KW-0479">Metal-binding</keyword>
<evidence type="ECO:0000256" key="3">
    <source>
        <dbReference type="ARBA" id="ARBA00004496"/>
    </source>
</evidence>
<dbReference type="GO" id="GO:0051539">
    <property type="term" value="F:4 iron, 4 sulfur cluster binding"/>
    <property type="evidence" value="ECO:0007669"/>
    <property type="project" value="UniProtKB-KW"/>
</dbReference>
<evidence type="ECO:0000256" key="14">
    <source>
        <dbReference type="ARBA" id="ARBA00024827"/>
    </source>
</evidence>
<evidence type="ECO:0000256" key="11">
    <source>
        <dbReference type="ARBA" id="ARBA00023004"/>
    </source>
</evidence>
<dbReference type="PRINTS" id="PR00344">
    <property type="entry name" value="BCTRLSENSOR"/>
</dbReference>
<feature type="transmembrane region" description="Helical" evidence="17">
    <location>
        <begin position="61"/>
        <end position="80"/>
    </location>
</feature>
<organism evidence="19 20">
    <name type="scientific">Streptomyces eurocidicus</name>
    <name type="common">Streptoverticillium eurocidicus</name>
    <dbReference type="NCBI Taxonomy" id="66423"/>
    <lineage>
        <taxon>Bacteria</taxon>
        <taxon>Bacillati</taxon>
        <taxon>Actinomycetota</taxon>
        <taxon>Actinomycetes</taxon>
        <taxon>Kitasatosporales</taxon>
        <taxon>Streptomycetaceae</taxon>
        <taxon>Streptomyces</taxon>
    </lineage>
</organism>